<dbReference type="GO" id="GO:0046872">
    <property type="term" value="F:metal ion binding"/>
    <property type="evidence" value="ECO:0007669"/>
    <property type="project" value="UniProtKB-KW"/>
</dbReference>
<dbReference type="GO" id="GO:0008948">
    <property type="term" value="F:oxaloacetate decarboxylase activity"/>
    <property type="evidence" value="ECO:0007669"/>
    <property type="project" value="UniProtKB-EC"/>
</dbReference>
<gene>
    <name evidence="14" type="ORF">E0L93_00450</name>
</gene>
<dbReference type="NCBIfam" id="NF004850">
    <property type="entry name" value="PRK06201.1"/>
    <property type="match status" value="1"/>
</dbReference>
<keyword evidence="13" id="KW-0460">Magnesium</keyword>
<evidence type="ECO:0000256" key="12">
    <source>
        <dbReference type="ARBA" id="ARBA00047973"/>
    </source>
</evidence>
<evidence type="ECO:0000256" key="1">
    <source>
        <dbReference type="ARBA" id="ARBA00001342"/>
    </source>
</evidence>
<comment type="catalytic activity">
    <reaction evidence="1">
        <text>4-hydroxy-4-methyl-2-oxoglutarate = 2 pyruvate</text>
        <dbReference type="Rhea" id="RHEA:22748"/>
        <dbReference type="ChEBI" id="CHEBI:15361"/>
        <dbReference type="ChEBI" id="CHEBI:58276"/>
        <dbReference type="EC" id="4.1.3.17"/>
    </reaction>
</comment>
<dbReference type="Proteomes" id="UP000295244">
    <property type="component" value="Unassembled WGS sequence"/>
</dbReference>
<comment type="caution">
    <text evidence="14">The sequence shown here is derived from an EMBL/GenBank/DDBJ whole genome shotgun (WGS) entry which is preliminary data.</text>
</comment>
<feature type="binding site" evidence="13">
    <location>
        <position position="119"/>
    </location>
    <ligand>
        <name>substrate</name>
    </ligand>
</feature>
<dbReference type="Pfam" id="PF03737">
    <property type="entry name" value="RraA-like"/>
    <property type="match status" value="1"/>
</dbReference>
<dbReference type="OrthoDB" id="943692at2"/>
<feature type="binding site" evidence="13">
    <location>
        <begin position="97"/>
        <end position="100"/>
    </location>
    <ligand>
        <name>substrate</name>
    </ligand>
</feature>
<comment type="cofactor">
    <cofactor evidence="13">
        <name>Mg(2+)</name>
        <dbReference type="ChEBI" id="CHEBI:18420"/>
    </cofactor>
</comment>
<comment type="subunit">
    <text evidence="4">Homotrimer.</text>
</comment>
<comment type="catalytic activity">
    <reaction evidence="12">
        <text>oxaloacetate + H(+) = pyruvate + CO2</text>
        <dbReference type="Rhea" id="RHEA:15641"/>
        <dbReference type="ChEBI" id="CHEBI:15361"/>
        <dbReference type="ChEBI" id="CHEBI:15378"/>
        <dbReference type="ChEBI" id="CHEBI:16452"/>
        <dbReference type="ChEBI" id="CHEBI:16526"/>
        <dbReference type="EC" id="4.1.1.112"/>
    </reaction>
</comment>
<dbReference type="RefSeq" id="WP_132687169.1">
    <property type="nucleotide sequence ID" value="NZ_SKBU01000001.1"/>
</dbReference>
<dbReference type="Gene3D" id="3.50.30.40">
    <property type="entry name" value="Ribonuclease E inhibitor RraA/RraA-like"/>
    <property type="match status" value="1"/>
</dbReference>
<evidence type="ECO:0000256" key="13">
    <source>
        <dbReference type="PIRSR" id="PIRSR605493-1"/>
    </source>
</evidence>
<feature type="binding site" evidence="13">
    <location>
        <position position="120"/>
    </location>
    <ligand>
        <name>Mg(2+)</name>
        <dbReference type="ChEBI" id="CHEBI:18420"/>
    </ligand>
</feature>
<evidence type="ECO:0000256" key="3">
    <source>
        <dbReference type="ARBA" id="ARBA00008621"/>
    </source>
</evidence>
<comment type="cofactor">
    <cofactor evidence="2">
        <name>a divalent metal cation</name>
        <dbReference type="ChEBI" id="CHEBI:60240"/>
    </cofactor>
</comment>
<evidence type="ECO:0000256" key="7">
    <source>
        <dbReference type="ARBA" id="ARBA00016549"/>
    </source>
</evidence>
<evidence type="ECO:0000256" key="5">
    <source>
        <dbReference type="ARBA" id="ARBA00012213"/>
    </source>
</evidence>
<evidence type="ECO:0000256" key="10">
    <source>
        <dbReference type="ARBA" id="ARBA00030169"/>
    </source>
</evidence>
<comment type="function">
    <text evidence="8">Catalyzes the aldol cleavage of 4-hydroxy-4-methyl-2-oxoglutarate (HMG) into 2 molecules of pyruvate. Also contains a secondary oxaloacetate (OAA) decarboxylase activity due to the common pyruvate enolate transition state formed following C-C bond cleavage in the retro-aldol and decarboxylation reactions.</text>
</comment>
<dbReference type="InterPro" id="IPR036704">
    <property type="entry name" value="RraA/RraA-like_sf"/>
</dbReference>
<dbReference type="EC" id="4.1.3.17" evidence="5"/>
<evidence type="ECO:0000256" key="8">
    <source>
        <dbReference type="ARBA" id="ARBA00025046"/>
    </source>
</evidence>
<proteinExistence type="inferred from homology"/>
<keyword evidence="15" id="KW-1185">Reference proteome</keyword>
<dbReference type="CDD" id="cd16841">
    <property type="entry name" value="RraA_family"/>
    <property type="match status" value="1"/>
</dbReference>
<dbReference type="EMBL" id="SKBU01000001">
    <property type="protein sequence ID" value="TCJ20736.1"/>
    <property type="molecule type" value="Genomic_DNA"/>
</dbReference>
<dbReference type="AlphaFoldDB" id="A0A4R1BTW9"/>
<dbReference type="EC" id="4.1.1.112" evidence="6"/>
<reference evidence="14 15" key="1">
    <citation type="submission" date="2019-03" db="EMBL/GenBank/DDBJ databases">
        <title>Whole genome sequence of a novel Rubrobacter taiwanensis strain, isolated from Yellowstone National Park.</title>
        <authorList>
            <person name="Freed S."/>
            <person name="Ramaley R.F."/>
            <person name="Kyndt J.A."/>
        </authorList>
    </citation>
    <scope>NUCLEOTIDE SEQUENCE [LARGE SCALE GENOMIC DNA]</scope>
    <source>
        <strain evidence="14 15">Yellowstone</strain>
    </source>
</reference>
<protein>
    <recommendedName>
        <fullName evidence="7">Putative 4-hydroxy-4-methyl-2-oxoglutarate aldolase</fullName>
        <ecNumber evidence="6">4.1.1.112</ecNumber>
        <ecNumber evidence="5">4.1.3.17</ecNumber>
    </recommendedName>
    <alternativeName>
        <fullName evidence="11">Oxaloacetate decarboxylase</fullName>
    </alternativeName>
    <alternativeName>
        <fullName evidence="9">Regulator of ribonuclease activity homolog</fullName>
    </alternativeName>
    <alternativeName>
        <fullName evidence="10">RraA-like protein</fullName>
    </alternativeName>
</protein>
<evidence type="ECO:0000256" key="6">
    <source>
        <dbReference type="ARBA" id="ARBA00012947"/>
    </source>
</evidence>
<dbReference type="PANTHER" id="PTHR33254:SF4">
    <property type="entry name" value="4-HYDROXY-4-METHYL-2-OXOGLUTARATE ALDOLASE 3-RELATED"/>
    <property type="match status" value="1"/>
</dbReference>
<dbReference type="PANTHER" id="PTHR33254">
    <property type="entry name" value="4-HYDROXY-4-METHYL-2-OXOGLUTARATE ALDOLASE 3-RELATED"/>
    <property type="match status" value="1"/>
</dbReference>
<evidence type="ECO:0000313" key="15">
    <source>
        <dbReference type="Proteomes" id="UP000295244"/>
    </source>
</evidence>
<organism evidence="14 15">
    <name type="scientific">Rubrobacter taiwanensis</name>
    <dbReference type="NCBI Taxonomy" id="185139"/>
    <lineage>
        <taxon>Bacteria</taxon>
        <taxon>Bacillati</taxon>
        <taxon>Actinomycetota</taxon>
        <taxon>Rubrobacteria</taxon>
        <taxon>Rubrobacterales</taxon>
        <taxon>Rubrobacteraceae</taxon>
        <taxon>Rubrobacter</taxon>
    </lineage>
</organism>
<keyword evidence="13" id="KW-0479">Metal-binding</keyword>
<evidence type="ECO:0000256" key="9">
    <source>
        <dbReference type="ARBA" id="ARBA00029596"/>
    </source>
</evidence>
<evidence type="ECO:0000256" key="4">
    <source>
        <dbReference type="ARBA" id="ARBA00011233"/>
    </source>
</evidence>
<evidence type="ECO:0000256" key="11">
    <source>
        <dbReference type="ARBA" id="ARBA00032305"/>
    </source>
</evidence>
<accession>A0A4R1BTW9</accession>
<dbReference type="SUPFAM" id="SSF89562">
    <property type="entry name" value="RraA-like"/>
    <property type="match status" value="1"/>
</dbReference>
<name>A0A4R1BTW9_9ACTN</name>
<evidence type="ECO:0000256" key="2">
    <source>
        <dbReference type="ARBA" id="ARBA00001968"/>
    </source>
</evidence>
<dbReference type="InterPro" id="IPR005493">
    <property type="entry name" value="RraA/RraA-like"/>
</dbReference>
<comment type="similarity">
    <text evidence="3">Belongs to the class II aldolase/RraA-like family.</text>
</comment>
<sequence length="230" mass="24537">MNNLGFRIFPPTRAPEKLVELFRGLPTPNISDNMNRLNGVSGEIRAMHGPEQLLGSAFTVRTRPGDNLLVHKALDMLEPGDALVIDAGGETTNAILGEIIMQMAIGRGAAGIVVDGAIRDTDAFAEARFPCFARGSSHRGPYKDGPGEINVPAVVGGAIVNPGDIVVGDSDGIVFVPQEVAEELAQRVRETNAKEEETMRQISAGSLDRGWVDRTLEQRGCQWVGPGGRA</sequence>
<evidence type="ECO:0000313" key="14">
    <source>
        <dbReference type="EMBL" id="TCJ20736.1"/>
    </source>
</evidence>
<dbReference type="GO" id="GO:0047443">
    <property type="term" value="F:4-hydroxy-4-methyl-2-oxoglutarate aldolase activity"/>
    <property type="evidence" value="ECO:0007669"/>
    <property type="project" value="UniProtKB-EC"/>
</dbReference>